<feature type="compositionally biased region" description="Basic residues" evidence="1">
    <location>
        <begin position="1"/>
        <end position="20"/>
    </location>
</feature>
<dbReference type="GeneID" id="61144956"/>
<reference evidence="2 3" key="1">
    <citation type="submission" date="2012-10" db="EMBL/GenBank/DDBJ databases">
        <authorList>
            <person name="Harkins D.M."/>
            <person name="Durkin A.S."/>
            <person name="Brinkac L.M."/>
            <person name="Haft D.H."/>
            <person name="Selengut J.D."/>
            <person name="Sanka R."/>
            <person name="DePew J."/>
            <person name="Purushe J."/>
            <person name="Chanthongthip A."/>
            <person name="Lattana O."/>
            <person name="Phetsouvanh R."/>
            <person name="Newton P.N."/>
            <person name="Vinetz J.M."/>
            <person name="Sutton G.G."/>
            <person name="Nierman W.C."/>
            <person name="Fouts D.E."/>
        </authorList>
    </citation>
    <scope>NUCLEOTIDE SEQUENCE [LARGE SCALE GENOMIC DNA]</scope>
    <source>
        <strain evidence="2 3">UI 12758</strain>
    </source>
</reference>
<proteinExistence type="predicted"/>
<dbReference type="RefSeq" id="WP_001974253.1">
    <property type="nucleotide sequence ID" value="NZ_AHNR02000045.1"/>
</dbReference>
<dbReference type="Proteomes" id="UP000001340">
    <property type="component" value="Unassembled WGS sequence"/>
</dbReference>
<evidence type="ECO:0000256" key="1">
    <source>
        <dbReference type="SAM" id="MobiDB-lite"/>
    </source>
</evidence>
<dbReference type="EMBL" id="AHNR02000045">
    <property type="protein sequence ID" value="EKR54485.1"/>
    <property type="molecule type" value="Genomic_DNA"/>
</dbReference>
<feature type="region of interest" description="Disordered" evidence="1">
    <location>
        <begin position="1"/>
        <end position="23"/>
    </location>
</feature>
<organism evidence="2 3">
    <name type="scientific">Leptospira interrogans str. UI 12758</name>
    <dbReference type="NCBI Taxonomy" id="1049938"/>
    <lineage>
        <taxon>Bacteria</taxon>
        <taxon>Pseudomonadati</taxon>
        <taxon>Spirochaetota</taxon>
        <taxon>Spirochaetia</taxon>
        <taxon>Leptospirales</taxon>
        <taxon>Leptospiraceae</taxon>
        <taxon>Leptospira</taxon>
    </lineage>
</organism>
<evidence type="ECO:0000313" key="2">
    <source>
        <dbReference type="EMBL" id="EKR54485.1"/>
    </source>
</evidence>
<gene>
    <name evidence="2" type="ORF">LEP1GSC105_2869</name>
</gene>
<accession>A0A0E2D4J6</accession>
<protein>
    <submittedName>
        <fullName evidence="2">Uncharacterized protein</fullName>
    </submittedName>
</protein>
<comment type="caution">
    <text evidence="2">The sequence shown here is derived from an EMBL/GenBank/DDBJ whole genome shotgun (WGS) entry which is preliminary data.</text>
</comment>
<sequence length="49" mass="5307">MIKQKSIKSKIQKNKKKPSVKKIPSVAVLSSSTNAIAVDMTPQKAKPSN</sequence>
<name>A0A0E2D4J6_LEPIR</name>
<dbReference type="AlphaFoldDB" id="A0A0E2D4J6"/>
<evidence type="ECO:0000313" key="3">
    <source>
        <dbReference type="Proteomes" id="UP000001340"/>
    </source>
</evidence>